<protein>
    <recommendedName>
        <fullName evidence="1">Type IV / VI secretion system DotU domain-containing protein</fullName>
    </recommendedName>
</protein>
<evidence type="ECO:0000313" key="3">
    <source>
        <dbReference type="Proteomes" id="UP000288758"/>
    </source>
</evidence>
<dbReference type="InterPro" id="IPR038522">
    <property type="entry name" value="T4/T6SS_DotU_sf"/>
</dbReference>
<sequence length="212" mass="23600">MKLEHWQVVFTQYRQAQSVLDGWLPQAAPGSAAAAGLLGREGLRRLHDELLEVIERLRAGLGAHARDEEVQDALRPFTYLVDERVLLRLADAEQPLWPLLQYRLFGEDGGGEAFYTLADQRLDQPGSPALLFEMLHFCITAGFGGRYLGHTAKLREYQERLSARIVTPPPPPALAASGESTGPLLYAFPARYYAISAASVLGLQCLLWWVTR</sequence>
<proteinExistence type="predicted"/>
<dbReference type="InterPro" id="IPR017732">
    <property type="entry name" value="T4/T6SS_DotU"/>
</dbReference>
<dbReference type="Gene3D" id="1.25.40.590">
    <property type="entry name" value="Type IV / VI secretion system, DotU"/>
    <property type="match status" value="1"/>
</dbReference>
<dbReference type="EMBL" id="CP034669">
    <property type="protein sequence ID" value="QAT84675.1"/>
    <property type="molecule type" value="Genomic_DNA"/>
</dbReference>
<dbReference type="Pfam" id="PF09850">
    <property type="entry name" value="DotU"/>
    <property type="match status" value="1"/>
</dbReference>
<accession>A0A410RRZ8</accession>
<gene>
    <name evidence="2" type="ORF">EJ065_3108</name>
</gene>
<dbReference type="RefSeq" id="WP_120594184.1">
    <property type="nucleotide sequence ID" value="NZ_CP034669.1"/>
</dbReference>
<feature type="domain" description="Type IV / VI secretion system DotU" evidence="1">
    <location>
        <begin position="43"/>
        <end position="209"/>
    </location>
</feature>
<name>A0A410RRZ8_CORCK</name>
<dbReference type="Proteomes" id="UP000288758">
    <property type="component" value="Chromosome"/>
</dbReference>
<organism evidence="2 3">
    <name type="scientific">Corallococcus coralloides</name>
    <name type="common">Myxococcus coralloides</name>
    <dbReference type="NCBI Taxonomy" id="184914"/>
    <lineage>
        <taxon>Bacteria</taxon>
        <taxon>Pseudomonadati</taxon>
        <taxon>Myxococcota</taxon>
        <taxon>Myxococcia</taxon>
        <taxon>Myxococcales</taxon>
        <taxon>Cystobacterineae</taxon>
        <taxon>Myxococcaceae</taxon>
        <taxon>Corallococcus</taxon>
    </lineage>
</organism>
<evidence type="ECO:0000313" key="2">
    <source>
        <dbReference type="EMBL" id="QAT84675.1"/>
    </source>
</evidence>
<evidence type="ECO:0000259" key="1">
    <source>
        <dbReference type="Pfam" id="PF09850"/>
    </source>
</evidence>
<reference evidence="2 3" key="1">
    <citation type="submission" date="2018-12" db="EMBL/GenBank/DDBJ databases">
        <title>Complete Genome Sequence of the Corallopyronin A producing Myxobacterium Corallococcus coralloides B035.</title>
        <authorList>
            <person name="Bouhired S.M."/>
            <person name="Rupp O."/>
            <person name="Blom J."/>
            <person name="Schaeberle T.F."/>
            <person name="Kehraus S."/>
            <person name="Schiefer A."/>
            <person name="Pfarr K."/>
            <person name="Goesmann A."/>
            <person name="Hoerauf A."/>
            <person name="Koenig G.M."/>
        </authorList>
    </citation>
    <scope>NUCLEOTIDE SEQUENCE [LARGE SCALE GENOMIC DNA]</scope>
    <source>
        <strain evidence="2 3">B035</strain>
    </source>
</reference>
<dbReference type="AlphaFoldDB" id="A0A410RRZ8"/>